<dbReference type="Pfam" id="PF04542">
    <property type="entry name" value="Sigma70_r2"/>
    <property type="match status" value="1"/>
</dbReference>
<dbReference type="SMART" id="SM00380">
    <property type="entry name" value="AP2"/>
    <property type="match status" value="1"/>
</dbReference>
<feature type="region of interest" description="Disordered" evidence="9">
    <location>
        <begin position="503"/>
        <end position="534"/>
    </location>
</feature>
<dbReference type="Pfam" id="PF04539">
    <property type="entry name" value="Sigma70_r3"/>
    <property type="match status" value="2"/>
</dbReference>
<comment type="caution">
    <text evidence="11">The sequence shown here is derived from an EMBL/GenBank/DDBJ whole genome shotgun (WGS) entry which is preliminary data.</text>
</comment>
<dbReference type="GO" id="GO:0006352">
    <property type="term" value="P:DNA-templated transcription initiation"/>
    <property type="evidence" value="ECO:0007669"/>
    <property type="project" value="InterPro"/>
</dbReference>
<dbReference type="InterPro" id="IPR050239">
    <property type="entry name" value="Sigma-70_RNA_pol_init_factors"/>
</dbReference>
<dbReference type="PRINTS" id="PR00046">
    <property type="entry name" value="SIGMA70FCT"/>
</dbReference>
<feature type="compositionally biased region" description="Basic and acidic residues" evidence="9">
    <location>
        <begin position="589"/>
        <end position="598"/>
    </location>
</feature>
<accession>A0AAN7RC87</accession>
<dbReference type="InterPro" id="IPR013324">
    <property type="entry name" value="RNA_pol_sigma_r3/r4-like"/>
</dbReference>
<dbReference type="Proteomes" id="UP001346149">
    <property type="component" value="Unassembled WGS sequence"/>
</dbReference>
<evidence type="ECO:0000313" key="11">
    <source>
        <dbReference type="EMBL" id="KAK4793773.1"/>
    </source>
</evidence>
<organism evidence="11 12">
    <name type="scientific">Trapa natans</name>
    <name type="common">Water chestnut</name>
    <dbReference type="NCBI Taxonomy" id="22666"/>
    <lineage>
        <taxon>Eukaryota</taxon>
        <taxon>Viridiplantae</taxon>
        <taxon>Streptophyta</taxon>
        <taxon>Embryophyta</taxon>
        <taxon>Tracheophyta</taxon>
        <taxon>Spermatophyta</taxon>
        <taxon>Magnoliopsida</taxon>
        <taxon>eudicotyledons</taxon>
        <taxon>Gunneridae</taxon>
        <taxon>Pentapetalae</taxon>
        <taxon>rosids</taxon>
        <taxon>malvids</taxon>
        <taxon>Myrtales</taxon>
        <taxon>Lythraceae</taxon>
        <taxon>Trapa</taxon>
    </lineage>
</organism>
<comment type="similarity">
    <text evidence="8">Belongs to the AP2/ERF transcription factor family. ERF subfamily.</text>
</comment>
<dbReference type="AlphaFoldDB" id="A0AAN7RC87"/>
<feature type="region of interest" description="Disordered" evidence="9">
    <location>
        <begin position="269"/>
        <end position="325"/>
    </location>
</feature>
<name>A0AAN7RC87_TRANT</name>
<dbReference type="FunFam" id="3.30.730.10:FF:000001">
    <property type="entry name" value="Ethylene-responsive transcription factor 2"/>
    <property type="match status" value="1"/>
</dbReference>
<dbReference type="InterPro" id="IPR036388">
    <property type="entry name" value="WH-like_DNA-bd_sf"/>
</dbReference>
<evidence type="ECO:0000256" key="1">
    <source>
        <dbReference type="ARBA" id="ARBA00004123"/>
    </source>
</evidence>
<dbReference type="PROSITE" id="PS51032">
    <property type="entry name" value="AP2_ERF"/>
    <property type="match status" value="1"/>
</dbReference>
<keyword evidence="12" id="KW-1185">Reference proteome</keyword>
<comment type="similarity">
    <text evidence="2">Belongs to the sigma-70 factor family.</text>
</comment>
<dbReference type="Gene3D" id="3.30.730.10">
    <property type="entry name" value="AP2/ERF domain"/>
    <property type="match status" value="1"/>
</dbReference>
<dbReference type="PRINTS" id="PR00367">
    <property type="entry name" value="ETHRSPELEMNT"/>
</dbReference>
<dbReference type="InterPro" id="IPR036955">
    <property type="entry name" value="AP2/ERF_dom_sf"/>
</dbReference>
<dbReference type="CDD" id="cd00018">
    <property type="entry name" value="AP2"/>
    <property type="match status" value="1"/>
</dbReference>
<feature type="domain" description="AP2/ERF" evidence="10">
    <location>
        <begin position="177"/>
        <end position="234"/>
    </location>
</feature>
<evidence type="ECO:0000256" key="3">
    <source>
        <dbReference type="ARBA" id="ARBA00023015"/>
    </source>
</evidence>
<evidence type="ECO:0000256" key="6">
    <source>
        <dbReference type="ARBA" id="ARBA00023163"/>
    </source>
</evidence>
<dbReference type="EMBL" id="JAXQNO010000008">
    <property type="protein sequence ID" value="KAK4793773.1"/>
    <property type="molecule type" value="Genomic_DNA"/>
</dbReference>
<keyword evidence="3" id="KW-0805">Transcription regulation</keyword>
<evidence type="ECO:0000313" key="12">
    <source>
        <dbReference type="Proteomes" id="UP001346149"/>
    </source>
</evidence>
<dbReference type="SUPFAM" id="SSF88659">
    <property type="entry name" value="Sigma3 and sigma4 domains of RNA polymerase sigma factors"/>
    <property type="match status" value="2"/>
</dbReference>
<keyword evidence="5" id="KW-0238">DNA-binding</keyword>
<feature type="compositionally biased region" description="Basic residues" evidence="9">
    <location>
        <begin position="578"/>
        <end position="588"/>
    </location>
</feature>
<dbReference type="InterPro" id="IPR007630">
    <property type="entry name" value="RNA_pol_sigma70_r4"/>
</dbReference>
<dbReference type="PANTHER" id="PTHR30603">
    <property type="entry name" value="RNA POLYMERASE SIGMA FACTOR RPO"/>
    <property type="match status" value="1"/>
</dbReference>
<evidence type="ECO:0000259" key="10">
    <source>
        <dbReference type="PROSITE" id="PS51032"/>
    </source>
</evidence>
<dbReference type="InterPro" id="IPR000943">
    <property type="entry name" value="RNA_pol_sigma70"/>
</dbReference>
<evidence type="ECO:0000256" key="9">
    <source>
        <dbReference type="SAM" id="MobiDB-lite"/>
    </source>
</evidence>
<feature type="compositionally biased region" description="Polar residues" evidence="9">
    <location>
        <begin position="272"/>
        <end position="298"/>
    </location>
</feature>
<dbReference type="PANTHER" id="PTHR30603:SF4">
    <property type="entry name" value="RNA POLYMERASE SIGMA FACTOR SIGE, CHLOROPLASTIC_MITOCHONDRIAL"/>
    <property type="match status" value="1"/>
</dbReference>
<dbReference type="InterPro" id="IPR014284">
    <property type="entry name" value="RNA_pol_sigma-70_dom"/>
</dbReference>
<comment type="subcellular location">
    <subcellularLocation>
        <location evidence="1">Nucleus</location>
    </subcellularLocation>
</comment>
<dbReference type="InterPro" id="IPR013325">
    <property type="entry name" value="RNA_pol_sigma_r2"/>
</dbReference>
<dbReference type="GO" id="GO:0005634">
    <property type="term" value="C:nucleus"/>
    <property type="evidence" value="ECO:0007669"/>
    <property type="project" value="UniProtKB-SubCell"/>
</dbReference>
<evidence type="ECO:0000256" key="2">
    <source>
        <dbReference type="ARBA" id="ARBA00007788"/>
    </source>
</evidence>
<dbReference type="Gene3D" id="1.10.1740.10">
    <property type="match status" value="1"/>
</dbReference>
<sequence>MAFCLLVSSVADPHVDFSMAIRQPVADEVQPKSSVDRLFSGKLTIWPGRQSNPTTNSCNATVLFFWPRGGALCLFEGGKEKWERIVKILKKLPQSRCHLPEIVRLSFTDPDATDSSSDEEAEPFFIRRRVKRYVTDIRIEEGCGKEVAPAGEIRKRVQASGTTRRPPRGLPVSGEKMYRGVRRRPWGKYAAEIRDPKRGVRLWLGTYETAEEAARVYDNAAVMLRGADAVTNFSTPSSTEDDTVVADEEKAKAVTTKVTNVNATSAVYSDDSAASFSSPKQPQGVSSPTSVLRFNPQHSESPEPEPEPEPKPFFVGQTPDGATEPARVYHGESKQWEYLPSNFDDFFDFRAPEIEFEEPCTMAERLICPPWDLGPLPMDLPMDLQVEDFPNLDDLLDFRRKKLSSPEILIPQSRGFSPSTGIGAVSQANQFTIRGDRSPRVSPHKYTHHLSNWYIAFDSSIMGVFSVASSTSRALVGLNSKISTSRSMSKMPLTVAFRTDKNNNTDLLTHPEKTQPPVETCRKPPKKLQKENKPLRRKAVLAEGILELDYNDAAAKLENIFKLNSTPKTYDGQDLTVGKRRGHKRKKKTTEEDRKEDNDVGQTVVRSRRKKPKRLSLDKRILLKRNKNNVVATVQKEKNVKSTDEKIERLVRDYSASTDLVSLDWKKMKIPPVLPSTEHVWLFQLMQPMKALLEVNENLRTGLGKEPTEGELADATKMTVAQVRKHLEAGRAARNKLIKHNLRLVLFVINKHFQDFANGPKFQDLCQAGVKGLITAIDRFEPNRKSRLSTYSLFWVRHAIIRSMTLSSFTRVSFGLESVRVEIRRAKLELQFDLNRLPTEDEIIDKVGLSPERYHEVMRASKPVLSLNSKHTVTQEEFISRITDVDCVEGDGGRKPALLRLALDDVLDSLKPKESLVVRQRYGLDGKGDRTLGEIAGNLNISREMVRKYEVKALMKLKHPARVGHLRQYMV</sequence>
<dbReference type="GO" id="GO:0003677">
    <property type="term" value="F:DNA binding"/>
    <property type="evidence" value="ECO:0007669"/>
    <property type="project" value="UniProtKB-KW"/>
</dbReference>
<dbReference type="InterPro" id="IPR001471">
    <property type="entry name" value="AP2/ERF_dom"/>
</dbReference>
<dbReference type="Pfam" id="PF00847">
    <property type="entry name" value="AP2"/>
    <property type="match status" value="1"/>
</dbReference>
<keyword evidence="6" id="KW-0804">Transcription</keyword>
<dbReference type="InterPro" id="IPR007624">
    <property type="entry name" value="RNA_pol_sigma70_r3"/>
</dbReference>
<dbReference type="NCBIfam" id="TIGR02937">
    <property type="entry name" value="sigma70-ECF"/>
    <property type="match status" value="1"/>
</dbReference>
<evidence type="ECO:0000256" key="5">
    <source>
        <dbReference type="ARBA" id="ARBA00023125"/>
    </source>
</evidence>
<dbReference type="InterPro" id="IPR016177">
    <property type="entry name" value="DNA-bd_dom_sf"/>
</dbReference>
<protein>
    <recommendedName>
        <fullName evidence="10">AP2/ERF domain-containing protein</fullName>
    </recommendedName>
</protein>
<evidence type="ECO:0000256" key="4">
    <source>
        <dbReference type="ARBA" id="ARBA00023082"/>
    </source>
</evidence>
<keyword evidence="7" id="KW-0539">Nucleus</keyword>
<reference evidence="11 12" key="1">
    <citation type="journal article" date="2023" name="Hortic Res">
        <title>Pangenome of water caltrop reveals structural variations and asymmetric subgenome divergence after allopolyploidization.</title>
        <authorList>
            <person name="Zhang X."/>
            <person name="Chen Y."/>
            <person name="Wang L."/>
            <person name="Yuan Y."/>
            <person name="Fang M."/>
            <person name="Shi L."/>
            <person name="Lu R."/>
            <person name="Comes H.P."/>
            <person name="Ma Y."/>
            <person name="Chen Y."/>
            <person name="Huang G."/>
            <person name="Zhou Y."/>
            <person name="Zheng Z."/>
            <person name="Qiu Y."/>
        </authorList>
    </citation>
    <scope>NUCLEOTIDE SEQUENCE [LARGE SCALE GENOMIC DNA]</scope>
    <source>
        <strain evidence="11">F231</strain>
    </source>
</reference>
<evidence type="ECO:0000256" key="8">
    <source>
        <dbReference type="ARBA" id="ARBA00024343"/>
    </source>
</evidence>
<proteinExistence type="inferred from homology"/>
<dbReference type="SUPFAM" id="SSF88946">
    <property type="entry name" value="Sigma2 domain of RNA polymerase sigma factors"/>
    <property type="match status" value="1"/>
</dbReference>
<dbReference type="Gene3D" id="1.10.10.10">
    <property type="entry name" value="Winged helix-like DNA-binding domain superfamily/Winged helix DNA-binding domain"/>
    <property type="match status" value="3"/>
</dbReference>
<dbReference type="GO" id="GO:0071482">
    <property type="term" value="P:cellular response to light stimulus"/>
    <property type="evidence" value="ECO:0007669"/>
    <property type="project" value="UniProtKB-ARBA"/>
</dbReference>
<dbReference type="CDD" id="cd06171">
    <property type="entry name" value="Sigma70_r4"/>
    <property type="match status" value="1"/>
</dbReference>
<dbReference type="SUPFAM" id="SSF54171">
    <property type="entry name" value="DNA-binding domain"/>
    <property type="match status" value="1"/>
</dbReference>
<feature type="region of interest" description="Disordered" evidence="9">
    <location>
        <begin position="568"/>
        <end position="611"/>
    </location>
</feature>
<dbReference type="GO" id="GO:0016987">
    <property type="term" value="F:sigma factor activity"/>
    <property type="evidence" value="ECO:0007669"/>
    <property type="project" value="UniProtKB-KW"/>
</dbReference>
<feature type="compositionally biased region" description="Basic and acidic residues" evidence="9">
    <location>
        <begin position="503"/>
        <end position="513"/>
    </location>
</feature>
<evidence type="ECO:0000256" key="7">
    <source>
        <dbReference type="ARBA" id="ARBA00023242"/>
    </source>
</evidence>
<keyword evidence="4" id="KW-0731">Sigma factor</keyword>
<gene>
    <name evidence="11" type="ORF">SAY86_024208</name>
</gene>
<dbReference type="InterPro" id="IPR007627">
    <property type="entry name" value="RNA_pol_sigma70_r2"/>
</dbReference>
<dbReference type="Pfam" id="PF04545">
    <property type="entry name" value="Sigma70_r4"/>
    <property type="match status" value="1"/>
</dbReference>